<dbReference type="AlphaFoldDB" id="A0ABD0L5E8"/>
<feature type="region of interest" description="Disordered" evidence="1">
    <location>
        <begin position="1"/>
        <end position="63"/>
    </location>
</feature>
<evidence type="ECO:0000313" key="3">
    <source>
        <dbReference type="Proteomes" id="UP001519460"/>
    </source>
</evidence>
<name>A0ABD0L5E8_9CAEN</name>
<comment type="caution">
    <text evidence="2">The sequence shown here is derived from an EMBL/GenBank/DDBJ whole genome shotgun (WGS) entry which is preliminary data.</text>
</comment>
<organism evidence="2 3">
    <name type="scientific">Batillaria attramentaria</name>
    <dbReference type="NCBI Taxonomy" id="370345"/>
    <lineage>
        <taxon>Eukaryota</taxon>
        <taxon>Metazoa</taxon>
        <taxon>Spiralia</taxon>
        <taxon>Lophotrochozoa</taxon>
        <taxon>Mollusca</taxon>
        <taxon>Gastropoda</taxon>
        <taxon>Caenogastropoda</taxon>
        <taxon>Sorbeoconcha</taxon>
        <taxon>Cerithioidea</taxon>
        <taxon>Batillariidae</taxon>
        <taxon>Batillaria</taxon>
    </lineage>
</organism>
<gene>
    <name evidence="2" type="ORF">BaRGS_00014040</name>
</gene>
<keyword evidence="3" id="KW-1185">Reference proteome</keyword>
<proteinExistence type="predicted"/>
<protein>
    <submittedName>
        <fullName evidence="2">Uncharacterized protein</fullName>
    </submittedName>
</protein>
<evidence type="ECO:0000313" key="2">
    <source>
        <dbReference type="EMBL" id="KAK7494642.1"/>
    </source>
</evidence>
<dbReference type="Proteomes" id="UP001519460">
    <property type="component" value="Unassembled WGS sequence"/>
</dbReference>
<reference evidence="2 3" key="1">
    <citation type="journal article" date="2023" name="Sci. Data">
        <title>Genome assembly of the Korean intertidal mud-creeper Batillaria attramentaria.</title>
        <authorList>
            <person name="Patra A.K."/>
            <person name="Ho P.T."/>
            <person name="Jun S."/>
            <person name="Lee S.J."/>
            <person name="Kim Y."/>
            <person name="Won Y.J."/>
        </authorList>
    </citation>
    <scope>NUCLEOTIDE SEQUENCE [LARGE SCALE GENOMIC DNA]</scope>
    <source>
        <strain evidence="2">Wonlab-2016</strain>
    </source>
</reference>
<dbReference type="EMBL" id="JACVVK020000081">
    <property type="protein sequence ID" value="KAK7494642.1"/>
    <property type="molecule type" value="Genomic_DNA"/>
</dbReference>
<feature type="compositionally biased region" description="Basic and acidic residues" evidence="1">
    <location>
        <begin position="19"/>
        <end position="29"/>
    </location>
</feature>
<evidence type="ECO:0000256" key="1">
    <source>
        <dbReference type="SAM" id="MobiDB-lite"/>
    </source>
</evidence>
<accession>A0ABD0L5E8</accession>
<feature type="compositionally biased region" description="Low complexity" evidence="1">
    <location>
        <begin position="44"/>
        <end position="55"/>
    </location>
</feature>
<sequence length="150" mass="16326">MRSVCLHRSSAAPGPGTARDQREEREGHALQDSGGKASAHTQKPGTVVGPTETPPSDAELAPHEMRRQADLTLLPISTRPQKAVDCRPPEGVVPKIILTIPALLAKPPLQHYPGWTGEVIRRVASDGENYSDHDAARLMEEKLMLMARLM</sequence>